<evidence type="ECO:0000313" key="5">
    <source>
        <dbReference type="EMBL" id="RUO53646.1"/>
    </source>
</evidence>
<dbReference type="InterPro" id="IPR050559">
    <property type="entry name" value="P-Pant_transferase_sf"/>
</dbReference>
<dbReference type="AlphaFoldDB" id="A0A432XY54"/>
<comment type="caution">
    <text evidence="5">The sequence shown here is derived from an EMBL/GenBank/DDBJ whole genome shotgun (WGS) entry which is preliminary data.</text>
</comment>
<dbReference type="InterPro" id="IPR037143">
    <property type="entry name" value="4-PPantetheinyl_Trfase_dom_sf"/>
</dbReference>
<dbReference type="Pfam" id="PF22624">
    <property type="entry name" value="AASDHPPT_N"/>
    <property type="match status" value="1"/>
</dbReference>
<keyword evidence="2" id="KW-0808">Transferase</keyword>
<keyword evidence="6" id="KW-1185">Reference proteome</keyword>
<feature type="domain" description="4'-phosphopantetheinyl transferase" evidence="3">
    <location>
        <begin position="103"/>
        <end position="159"/>
    </location>
</feature>
<feature type="domain" description="4'-phosphopantetheinyl transferase N-terminal" evidence="4">
    <location>
        <begin position="21"/>
        <end position="96"/>
    </location>
</feature>
<dbReference type="GO" id="GO:0005829">
    <property type="term" value="C:cytosol"/>
    <property type="evidence" value="ECO:0007669"/>
    <property type="project" value="TreeGrafter"/>
</dbReference>
<accession>A0A432XY54</accession>
<dbReference type="OrthoDB" id="6240858at2"/>
<evidence type="ECO:0000256" key="2">
    <source>
        <dbReference type="ARBA" id="ARBA00022679"/>
    </source>
</evidence>
<dbReference type="GO" id="GO:0008897">
    <property type="term" value="F:holo-[acyl-carrier-protein] synthase activity"/>
    <property type="evidence" value="ECO:0007669"/>
    <property type="project" value="InterPro"/>
</dbReference>
<organism evidence="5 6">
    <name type="scientific">Pseudidiomarina homiensis</name>
    <dbReference type="NCBI Taxonomy" id="364198"/>
    <lineage>
        <taxon>Bacteria</taxon>
        <taxon>Pseudomonadati</taxon>
        <taxon>Pseudomonadota</taxon>
        <taxon>Gammaproteobacteria</taxon>
        <taxon>Alteromonadales</taxon>
        <taxon>Idiomarinaceae</taxon>
        <taxon>Pseudidiomarina</taxon>
    </lineage>
</organism>
<dbReference type="PANTHER" id="PTHR12215">
    <property type="entry name" value="PHOSPHOPANTETHEINE TRANSFERASE"/>
    <property type="match status" value="1"/>
</dbReference>
<gene>
    <name evidence="5" type="ORF">CWI70_10745</name>
</gene>
<dbReference type="InterPro" id="IPR055066">
    <property type="entry name" value="AASDHPPT_N"/>
</dbReference>
<dbReference type="Proteomes" id="UP000287649">
    <property type="component" value="Unassembled WGS sequence"/>
</dbReference>
<comment type="similarity">
    <text evidence="1">Belongs to the P-Pant transferase superfamily. Gsp/Sfp/HetI/AcpT family.</text>
</comment>
<dbReference type="GO" id="GO:0000287">
    <property type="term" value="F:magnesium ion binding"/>
    <property type="evidence" value="ECO:0007669"/>
    <property type="project" value="InterPro"/>
</dbReference>
<dbReference type="Pfam" id="PF01648">
    <property type="entry name" value="ACPS"/>
    <property type="match status" value="1"/>
</dbReference>
<dbReference type="EMBL" id="PIPX01000002">
    <property type="protein sequence ID" value="RUO53646.1"/>
    <property type="molecule type" value="Genomic_DNA"/>
</dbReference>
<dbReference type="GO" id="GO:0019878">
    <property type="term" value="P:lysine biosynthetic process via aminoadipic acid"/>
    <property type="evidence" value="ECO:0007669"/>
    <property type="project" value="TreeGrafter"/>
</dbReference>
<dbReference type="RefSeq" id="WP_157980897.1">
    <property type="nucleotide sequence ID" value="NZ_PIPX01000002.1"/>
</dbReference>
<sequence length="219" mass="24692">MIYIAHGFAIEQLAAPLQPWLSASERERAQGYASQARQLQYQLGRSLLRWLVCSVTGVDASAVTIERHSSGAPLLTIAASEVACSISHKADAVMVAFGDADALGIDVETMKRRKRHAELIDEFSDGFMNGVEVRDLTTFYQRWTLAESVTKARQGKLLATLREPFMDYANRAIFHTELEHMFCCYAAQRQTTATKGFQWWQVTTTDRHLLTQQLVFETN</sequence>
<proteinExistence type="inferred from homology"/>
<evidence type="ECO:0000259" key="4">
    <source>
        <dbReference type="Pfam" id="PF22624"/>
    </source>
</evidence>
<evidence type="ECO:0000313" key="6">
    <source>
        <dbReference type="Proteomes" id="UP000287649"/>
    </source>
</evidence>
<reference evidence="6" key="1">
    <citation type="journal article" date="2018" name="Front. Microbiol.">
        <title>Genome-Based Analysis Reveals the Taxonomy and Diversity of the Family Idiomarinaceae.</title>
        <authorList>
            <person name="Liu Y."/>
            <person name="Lai Q."/>
            <person name="Shao Z."/>
        </authorList>
    </citation>
    <scope>NUCLEOTIDE SEQUENCE [LARGE SCALE GENOMIC DNA]</scope>
    <source>
        <strain evidence="6">PO-M2</strain>
    </source>
</reference>
<name>A0A432XY54_9GAMM</name>
<dbReference type="PANTHER" id="PTHR12215:SF10">
    <property type="entry name" value="L-AMINOADIPATE-SEMIALDEHYDE DEHYDROGENASE-PHOSPHOPANTETHEINYL TRANSFERASE"/>
    <property type="match status" value="1"/>
</dbReference>
<protein>
    <submittedName>
        <fullName evidence="5">Uncharacterized protein</fullName>
    </submittedName>
</protein>
<evidence type="ECO:0000256" key="1">
    <source>
        <dbReference type="ARBA" id="ARBA00010990"/>
    </source>
</evidence>
<dbReference type="SUPFAM" id="SSF56214">
    <property type="entry name" value="4'-phosphopantetheinyl transferase"/>
    <property type="match status" value="2"/>
</dbReference>
<dbReference type="Gene3D" id="3.90.470.20">
    <property type="entry name" value="4'-phosphopantetheinyl transferase domain"/>
    <property type="match status" value="1"/>
</dbReference>
<dbReference type="InterPro" id="IPR008278">
    <property type="entry name" value="4-PPantetheinyl_Trfase_dom"/>
</dbReference>
<evidence type="ECO:0000259" key="3">
    <source>
        <dbReference type="Pfam" id="PF01648"/>
    </source>
</evidence>